<dbReference type="InterPro" id="IPR007021">
    <property type="entry name" value="DUF659"/>
</dbReference>
<dbReference type="Pfam" id="PF05699">
    <property type="entry name" value="Dimer_Tnp_hAT"/>
    <property type="match status" value="1"/>
</dbReference>
<dbReference type="InterPro" id="IPR012337">
    <property type="entry name" value="RNaseH-like_sf"/>
</dbReference>
<name>A0A6P5MTQ5_ARADU</name>
<dbReference type="PANTHER" id="PTHR32166">
    <property type="entry name" value="OSJNBA0013A04.12 PROTEIN"/>
    <property type="match status" value="1"/>
</dbReference>
<dbReference type="SUPFAM" id="SSF53098">
    <property type="entry name" value="Ribonuclease H-like"/>
    <property type="match status" value="1"/>
</dbReference>
<accession>A0A6P5MTQ5</accession>
<proteinExistence type="predicted"/>
<feature type="domain" description="HAT C-terminal dimerisation" evidence="3">
    <location>
        <begin position="504"/>
        <end position="571"/>
    </location>
</feature>
<protein>
    <submittedName>
        <fullName evidence="5 6">Uncharacterized protein LOC110275247</fullName>
    </submittedName>
</protein>
<evidence type="ECO:0000256" key="1">
    <source>
        <dbReference type="SAM" id="MobiDB-lite"/>
    </source>
</evidence>
<evidence type="ECO:0000259" key="2">
    <source>
        <dbReference type="Pfam" id="PF04937"/>
    </source>
</evidence>
<feature type="region of interest" description="Disordered" evidence="1">
    <location>
        <begin position="641"/>
        <end position="737"/>
    </location>
</feature>
<reference evidence="5 6" key="2">
    <citation type="submission" date="2025-04" db="UniProtKB">
        <authorList>
            <consortium name="RefSeq"/>
        </authorList>
    </citation>
    <scope>IDENTIFICATION</scope>
    <source>
        <tissue evidence="5 6">Whole plant</tissue>
    </source>
</reference>
<dbReference type="PANTHER" id="PTHR32166:SF74">
    <property type="entry name" value="OS05G0256350 PROTEIN"/>
    <property type="match status" value="1"/>
</dbReference>
<dbReference type="GO" id="GO:0046983">
    <property type="term" value="F:protein dimerization activity"/>
    <property type="evidence" value="ECO:0007669"/>
    <property type="project" value="InterPro"/>
</dbReference>
<dbReference type="AlphaFoldDB" id="A0A6P5MTQ5"/>
<feature type="compositionally biased region" description="Low complexity" evidence="1">
    <location>
        <begin position="40"/>
        <end position="54"/>
    </location>
</feature>
<keyword evidence="4" id="KW-1185">Reference proteome</keyword>
<evidence type="ECO:0000313" key="6">
    <source>
        <dbReference type="RefSeq" id="XP_052109767.1"/>
    </source>
</evidence>
<sequence length="737" mass="84644">MPASTEEHSVNARELDLDSLGFGLSEEDAQGIDEIPNPTPMAAARGGASSMRGPMDLFMKRPETAIARNKKEKLRQQNIKEACNKEAVRRVHRYIARWFYQAGIPLNPMRLKSFQEMLWAVGSFGPNLPAPTYHALRVLLLNEELEYTKDLLKGHKEQWEKYGCSIMSDAWTDKRQRSIINFLVNSPAGTMFLKSIDASDYVKTGEKMFELLDGIVEEIGEQNVVQVVTDNGSNYVLAGKLLMEKRPNLFWTPCAAHCLDLMLEDIGKLPLIQKTIKSAISLVSFTYSHSSTLSMLRQFTNGKELVRHAVTRFATSFLSLERLYEEKGNLRRMFTSDDWVRNKLSREAKGREATKIVIRPSFWNHVKYTLKIMGPLVRVLRLVDGEKKPPMGYIYEAMEKAKECIMKTFSNDVNKYSEVFKIVDNRWNCQLHRPLHAAGHFLNPDLFYDNPRIELDLEVTKGWFECITRLVPSVAVQEKILEEQALYKAGYGLFGSSFAKSQRKKISPAFWWRTYGHEAPNMRDLAIKILSLTCSASRCECNWSIFEHIHTKKRNRLDHERMESLVFIKYNQQLIERYNLKDEVDPIALNDIDECNEWLMGEIGTTTFRDDDNVDDDADLVHQDDNTLSWNLIFEAIEGHEPTTYTRRQQNRKRKEPATARGGAKGGPSGSKASKKGKGKAVIVEEEEEPDFEDEEDSENEEEQEEEIQFNDTESEDDEGVEGHDNNRVNLDEFDES</sequence>
<evidence type="ECO:0000259" key="3">
    <source>
        <dbReference type="Pfam" id="PF05699"/>
    </source>
</evidence>
<reference evidence="4" key="1">
    <citation type="journal article" date="2016" name="Nat. Genet.">
        <title>The genome sequences of Arachis duranensis and Arachis ipaensis, the diploid ancestors of cultivated peanut.</title>
        <authorList>
            <person name="Bertioli D.J."/>
            <person name="Cannon S.B."/>
            <person name="Froenicke L."/>
            <person name="Huang G."/>
            <person name="Farmer A.D."/>
            <person name="Cannon E.K."/>
            <person name="Liu X."/>
            <person name="Gao D."/>
            <person name="Clevenger J."/>
            <person name="Dash S."/>
            <person name="Ren L."/>
            <person name="Moretzsohn M.C."/>
            <person name="Shirasawa K."/>
            <person name="Huang W."/>
            <person name="Vidigal B."/>
            <person name="Abernathy B."/>
            <person name="Chu Y."/>
            <person name="Niederhuth C.E."/>
            <person name="Umale P."/>
            <person name="Araujo A.C."/>
            <person name="Kozik A."/>
            <person name="Kim K.D."/>
            <person name="Burow M.D."/>
            <person name="Varshney R.K."/>
            <person name="Wang X."/>
            <person name="Zhang X."/>
            <person name="Barkley N."/>
            <person name="Guimaraes P.M."/>
            <person name="Isobe S."/>
            <person name="Guo B."/>
            <person name="Liao B."/>
            <person name="Stalker H.T."/>
            <person name="Schmitz R.J."/>
            <person name="Scheffler B.E."/>
            <person name="Leal-Bertioli S.C."/>
            <person name="Xun X."/>
            <person name="Jackson S.A."/>
            <person name="Michelmore R."/>
            <person name="Ozias-Akins P."/>
        </authorList>
    </citation>
    <scope>NUCLEOTIDE SEQUENCE [LARGE SCALE GENOMIC DNA]</scope>
    <source>
        <strain evidence="4">cv. V14167</strain>
    </source>
</reference>
<dbReference type="InterPro" id="IPR008906">
    <property type="entry name" value="HATC_C_dom"/>
</dbReference>
<evidence type="ECO:0000313" key="4">
    <source>
        <dbReference type="Proteomes" id="UP000515211"/>
    </source>
</evidence>
<feature type="region of interest" description="Disordered" evidence="1">
    <location>
        <begin position="30"/>
        <end position="54"/>
    </location>
</feature>
<dbReference type="RefSeq" id="XP_020986621.1">
    <property type="nucleotide sequence ID" value="XM_021130962.2"/>
</dbReference>
<dbReference type="Proteomes" id="UP000515211">
    <property type="component" value="Chromosome 9"/>
</dbReference>
<organism evidence="4 5">
    <name type="scientific">Arachis duranensis</name>
    <name type="common">Wild peanut</name>
    <dbReference type="NCBI Taxonomy" id="130453"/>
    <lineage>
        <taxon>Eukaryota</taxon>
        <taxon>Viridiplantae</taxon>
        <taxon>Streptophyta</taxon>
        <taxon>Embryophyta</taxon>
        <taxon>Tracheophyta</taxon>
        <taxon>Spermatophyta</taxon>
        <taxon>Magnoliopsida</taxon>
        <taxon>eudicotyledons</taxon>
        <taxon>Gunneridae</taxon>
        <taxon>Pentapetalae</taxon>
        <taxon>rosids</taxon>
        <taxon>fabids</taxon>
        <taxon>Fabales</taxon>
        <taxon>Fabaceae</taxon>
        <taxon>Papilionoideae</taxon>
        <taxon>50 kb inversion clade</taxon>
        <taxon>dalbergioids sensu lato</taxon>
        <taxon>Dalbergieae</taxon>
        <taxon>Pterocarpus clade</taxon>
        <taxon>Arachis</taxon>
    </lineage>
</organism>
<dbReference type="Pfam" id="PF04937">
    <property type="entry name" value="DUF659"/>
    <property type="match status" value="1"/>
</dbReference>
<dbReference type="RefSeq" id="XP_052109767.1">
    <property type="nucleotide sequence ID" value="XM_052253807.1"/>
</dbReference>
<feature type="compositionally biased region" description="Acidic residues" evidence="1">
    <location>
        <begin position="684"/>
        <end position="720"/>
    </location>
</feature>
<dbReference type="GeneID" id="110275247"/>
<gene>
    <name evidence="5 6" type="primary">LOC110275247</name>
</gene>
<dbReference type="KEGG" id="adu:110275247"/>
<feature type="domain" description="DUF659" evidence="2">
    <location>
        <begin position="131"/>
        <end position="279"/>
    </location>
</feature>
<evidence type="ECO:0000313" key="5">
    <source>
        <dbReference type="RefSeq" id="XP_020986621.1"/>
    </source>
</evidence>
<feature type="compositionally biased region" description="Basic and acidic residues" evidence="1">
    <location>
        <begin position="721"/>
        <end position="731"/>
    </location>
</feature>